<comment type="catalytic activity">
    <reaction evidence="5">
        <text>GTP + H2O = GDP + phosphate + H(+)</text>
        <dbReference type="Rhea" id="RHEA:19669"/>
        <dbReference type="ChEBI" id="CHEBI:15377"/>
        <dbReference type="ChEBI" id="CHEBI:15378"/>
        <dbReference type="ChEBI" id="CHEBI:37565"/>
        <dbReference type="ChEBI" id="CHEBI:43474"/>
        <dbReference type="ChEBI" id="CHEBI:58189"/>
    </reaction>
    <physiologicalReaction direction="left-to-right" evidence="5">
        <dbReference type="Rhea" id="RHEA:19670"/>
    </physiologicalReaction>
</comment>
<accession>A0A653I729</accession>
<evidence type="ECO:0000313" key="7">
    <source>
        <dbReference type="EMBL" id="VWX34682.1"/>
    </source>
</evidence>
<evidence type="ECO:0000256" key="1">
    <source>
        <dbReference type="ARBA" id="ARBA00022741"/>
    </source>
</evidence>
<dbReference type="InterPro" id="IPR027417">
    <property type="entry name" value="P-loop_NTPase"/>
</dbReference>
<dbReference type="InterPro" id="IPR011629">
    <property type="entry name" value="CobW-like_C"/>
</dbReference>
<keyword evidence="3" id="KW-0143">Chaperone</keyword>
<dbReference type="SMART" id="SM00833">
    <property type="entry name" value="CobW_C"/>
    <property type="match status" value="1"/>
</dbReference>
<dbReference type="SUPFAM" id="SSF52540">
    <property type="entry name" value="P-loop containing nucleoside triphosphate hydrolases"/>
    <property type="match status" value="1"/>
</dbReference>
<dbReference type="GO" id="GO:0000166">
    <property type="term" value="F:nucleotide binding"/>
    <property type="evidence" value="ECO:0007669"/>
    <property type="project" value="UniProtKB-KW"/>
</dbReference>
<dbReference type="CDD" id="cd03112">
    <property type="entry name" value="CobW-like"/>
    <property type="match status" value="1"/>
</dbReference>
<proteinExistence type="inferred from homology"/>
<name>A0A653I729_9BACL</name>
<dbReference type="Gene3D" id="3.40.50.300">
    <property type="entry name" value="P-loop containing nucleotide triphosphate hydrolases"/>
    <property type="match status" value="1"/>
</dbReference>
<evidence type="ECO:0000259" key="6">
    <source>
        <dbReference type="SMART" id="SM00833"/>
    </source>
</evidence>
<dbReference type="PANTHER" id="PTHR13748">
    <property type="entry name" value="COBW-RELATED"/>
    <property type="match status" value="1"/>
</dbReference>
<dbReference type="Proteomes" id="UP000439752">
    <property type="component" value="Unassembled WGS sequence"/>
</dbReference>
<evidence type="ECO:0000256" key="2">
    <source>
        <dbReference type="ARBA" id="ARBA00022801"/>
    </source>
</evidence>
<dbReference type="EMBL" id="CABWKQ010000011">
    <property type="protein sequence ID" value="VWX34682.1"/>
    <property type="molecule type" value="Genomic_DNA"/>
</dbReference>
<organism evidence="7 8">
    <name type="scientific">Exiguobacterium oxidotolerans</name>
    <dbReference type="NCBI Taxonomy" id="223958"/>
    <lineage>
        <taxon>Bacteria</taxon>
        <taxon>Bacillati</taxon>
        <taxon>Bacillota</taxon>
        <taxon>Bacilli</taxon>
        <taxon>Bacillales</taxon>
        <taxon>Bacillales Family XII. Incertae Sedis</taxon>
        <taxon>Exiguobacterium</taxon>
    </lineage>
</organism>
<gene>
    <name evidence="7" type="ORF">EXIGUO9Y_190101</name>
</gene>
<dbReference type="PANTHER" id="PTHR13748:SF62">
    <property type="entry name" value="COBW DOMAIN-CONTAINING PROTEIN"/>
    <property type="match status" value="1"/>
</dbReference>
<dbReference type="RefSeq" id="WP_029330540.1">
    <property type="nucleotide sequence ID" value="NZ_LR732311.1"/>
</dbReference>
<evidence type="ECO:0000256" key="4">
    <source>
        <dbReference type="ARBA" id="ARBA00034320"/>
    </source>
</evidence>
<reference evidence="7 8" key="1">
    <citation type="submission" date="2019-10" db="EMBL/GenBank/DDBJ databases">
        <authorList>
            <person name="Karimi E."/>
        </authorList>
    </citation>
    <scope>NUCLEOTIDE SEQUENCE [LARGE SCALE GENOMIC DNA]</scope>
    <source>
        <strain evidence="7">Exiguobacterium sp. 9Y</strain>
    </source>
</reference>
<evidence type="ECO:0000256" key="3">
    <source>
        <dbReference type="ARBA" id="ARBA00023186"/>
    </source>
</evidence>
<dbReference type="Pfam" id="PF02492">
    <property type="entry name" value="cobW"/>
    <property type="match status" value="1"/>
</dbReference>
<sequence length="319" mass="35986">MQERIKTTLITGFLGAGKTTLLNHIVSHPTEKVALLVNEVGSVHIDEALIERSDEEMIELTNGCICCSIRGDLREALLRIAKKRRAGEMVFDRLLIETTGIADPGPILQTFYFEPAIEQQYQLSSVITVVDAYHLERELTFEENVRQIGFADVLLLNKVDLVSDAVRTDIIARLQVLNPTAHIIPTVESRVEVANLFETFHFPKAEEERLLQQDDRFERAADSFTALTITEVQPLNRNRFGAVLREVLEAYAEDLYRYKGIIHFADTDQKTILQGTGMIYGTAVRGMFEQEKQTTLVFIGKNLDEQAIRKGVKAAIEHG</sequence>
<dbReference type="AlphaFoldDB" id="A0A653I729"/>
<comment type="similarity">
    <text evidence="4">Belongs to the SIMIBI class G3E GTPase family. ZNG1 subfamily.</text>
</comment>
<dbReference type="InterPro" id="IPR003495">
    <property type="entry name" value="CobW/HypB/UreG_nucleotide-bd"/>
</dbReference>
<evidence type="ECO:0000256" key="5">
    <source>
        <dbReference type="ARBA" id="ARBA00049117"/>
    </source>
</evidence>
<keyword evidence="1" id="KW-0547">Nucleotide-binding</keyword>
<keyword evidence="2" id="KW-0378">Hydrolase</keyword>
<evidence type="ECO:0000313" key="8">
    <source>
        <dbReference type="Proteomes" id="UP000439752"/>
    </source>
</evidence>
<dbReference type="SUPFAM" id="SSF90002">
    <property type="entry name" value="Hypothetical protein YjiA, C-terminal domain"/>
    <property type="match status" value="1"/>
</dbReference>
<dbReference type="GO" id="GO:0005737">
    <property type="term" value="C:cytoplasm"/>
    <property type="evidence" value="ECO:0007669"/>
    <property type="project" value="TreeGrafter"/>
</dbReference>
<dbReference type="Pfam" id="PF07683">
    <property type="entry name" value="CobW_C"/>
    <property type="match status" value="1"/>
</dbReference>
<feature type="domain" description="CobW C-terminal" evidence="6">
    <location>
        <begin position="224"/>
        <end position="316"/>
    </location>
</feature>
<dbReference type="Gene3D" id="3.30.1220.10">
    <property type="entry name" value="CobW-like, C-terminal domain"/>
    <property type="match status" value="1"/>
</dbReference>
<keyword evidence="8" id="KW-1185">Reference proteome</keyword>
<protein>
    <submittedName>
        <fullName evidence="7">Cobalamin synthesis protein P47K</fullName>
    </submittedName>
</protein>
<dbReference type="InterPro" id="IPR051316">
    <property type="entry name" value="Zinc-reg_GTPase_activator"/>
</dbReference>
<dbReference type="GO" id="GO:0016787">
    <property type="term" value="F:hydrolase activity"/>
    <property type="evidence" value="ECO:0007669"/>
    <property type="project" value="UniProtKB-KW"/>
</dbReference>
<dbReference type="InterPro" id="IPR036627">
    <property type="entry name" value="CobW-likC_sf"/>
</dbReference>